<dbReference type="RefSeq" id="WP_303700618.1">
    <property type="nucleotide sequence ID" value="NZ_VSIV01000094.1"/>
</dbReference>
<evidence type="ECO:0000313" key="2">
    <source>
        <dbReference type="Proteomes" id="UP000323337"/>
    </source>
</evidence>
<proteinExistence type="predicted"/>
<dbReference type="EMBL" id="VSIV01000094">
    <property type="protein sequence ID" value="TYB33861.1"/>
    <property type="molecule type" value="Genomic_DNA"/>
</dbReference>
<evidence type="ECO:0000313" key="1">
    <source>
        <dbReference type="EMBL" id="TYB33861.1"/>
    </source>
</evidence>
<dbReference type="Gene3D" id="2.60.320.10">
    <property type="entry name" value="N-utilization substance G protein NusG, insert domain"/>
    <property type="match status" value="1"/>
</dbReference>
<dbReference type="Proteomes" id="UP000323337">
    <property type="component" value="Unassembled WGS sequence"/>
</dbReference>
<name>A0A5D0MQD6_FLESI</name>
<accession>A0A5D0MQD6</accession>
<organism evidence="1 2">
    <name type="scientific">Flexistipes sinusarabici</name>
    <dbReference type="NCBI Taxonomy" id="2352"/>
    <lineage>
        <taxon>Bacteria</taxon>
        <taxon>Pseudomonadati</taxon>
        <taxon>Deferribacterota</taxon>
        <taxon>Deferribacteres</taxon>
        <taxon>Deferribacterales</taxon>
        <taxon>Flexistipitaceae</taxon>
        <taxon>Flexistipes</taxon>
    </lineage>
</organism>
<dbReference type="AlphaFoldDB" id="A0A5D0MQD6"/>
<dbReference type="PROSITE" id="PS51257">
    <property type="entry name" value="PROKAR_LIPOPROTEIN"/>
    <property type="match status" value="1"/>
</dbReference>
<sequence length="121" mass="13519">MKYPTKADLFVILLLIAACLYPIIAKNGSTGKKSLFLLIGQKQYEIPFKDGIIDLSSKYNVNMILEIKDKKARFIKSDCPDKLCIKYGWVNNCGEMAVCVPNKAAVQIKCEKDGNIDAISR</sequence>
<reference evidence="1 2" key="1">
    <citation type="submission" date="2019-08" db="EMBL/GenBank/DDBJ databases">
        <title>Genomic characterization of a novel candidate phylum (ARYD3) from a high temperature, high salinity tertiary oil reservoir in north central Oklahoma, USA.</title>
        <authorList>
            <person name="Youssef N.H."/>
            <person name="Yadav A."/>
            <person name="Elshahed M.S."/>
        </authorList>
    </citation>
    <scope>NUCLEOTIDE SEQUENCE [LARGE SCALE GENOMIC DNA]</scope>
    <source>
        <strain evidence="1">ARYD1</strain>
    </source>
</reference>
<dbReference type="Pfam" id="PF07009">
    <property type="entry name" value="NusG_II"/>
    <property type="match status" value="1"/>
</dbReference>
<dbReference type="InterPro" id="IPR038690">
    <property type="entry name" value="NusG_2_sf"/>
</dbReference>
<gene>
    <name evidence="1" type="ORF">FXF49_04015</name>
</gene>
<protein>
    <submittedName>
        <fullName evidence="1">NusG domain II-containing protein</fullName>
    </submittedName>
</protein>
<comment type="caution">
    <text evidence="1">The sequence shown here is derived from an EMBL/GenBank/DDBJ whole genome shotgun (WGS) entry which is preliminary data.</text>
</comment>